<organism evidence="2 3">
    <name type="scientific">Bacillus thuringiensis</name>
    <dbReference type="NCBI Taxonomy" id="1428"/>
    <lineage>
        <taxon>Bacteria</taxon>
        <taxon>Bacillati</taxon>
        <taxon>Bacillota</taxon>
        <taxon>Bacilli</taxon>
        <taxon>Bacillales</taxon>
        <taxon>Bacillaceae</taxon>
        <taxon>Bacillus</taxon>
        <taxon>Bacillus cereus group</taxon>
    </lineage>
</organism>
<name>A0A4R4BM37_BACTU</name>
<accession>A0A4R4BM37</accession>
<proteinExistence type="predicted"/>
<dbReference type="InterPro" id="IPR001279">
    <property type="entry name" value="Metallo-B-lactamas"/>
</dbReference>
<dbReference type="CDD" id="cd07721">
    <property type="entry name" value="yflN-like_MBL-fold"/>
    <property type="match status" value="1"/>
</dbReference>
<dbReference type="EMBL" id="SMDG01000001">
    <property type="protein sequence ID" value="TCW59486.1"/>
    <property type="molecule type" value="Genomic_DNA"/>
</dbReference>
<dbReference type="Proteomes" id="UP000295285">
    <property type="component" value="Unassembled WGS sequence"/>
</dbReference>
<dbReference type="AlphaFoldDB" id="A0A4R4BM37"/>
<dbReference type="Pfam" id="PF00753">
    <property type="entry name" value="Lactamase_B"/>
    <property type="match status" value="1"/>
</dbReference>
<evidence type="ECO:0000259" key="1">
    <source>
        <dbReference type="SMART" id="SM00849"/>
    </source>
</evidence>
<dbReference type="InterPro" id="IPR050855">
    <property type="entry name" value="NDM-1-like"/>
</dbReference>
<feature type="domain" description="Metallo-beta-lactamase" evidence="1">
    <location>
        <begin position="20"/>
        <end position="212"/>
    </location>
</feature>
<dbReference type="SUPFAM" id="SSF56281">
    <property type="entry name" value="Metallo-hydrolase/oxidoreductase"/>
    <property type="match status" value="1"/>
</dbReference>
<dbReference type="InterPro" id="IPR036866">
    <property type="entry name" value="RibonucZ/Hydroxyglut_hydro"/>
</dbReference>
<dbReference type="SMART" id="SM00849">
    <property type="entry name" value="Lactamase_B"/>
    <property type="match status" value="1"/>
</dbReference>
<keyword evidence="2" id="KW-0378">Hydrolase</keyword>
<evidence type="ECO:0000313" key="3">
    <source>
        <dbReference type="Proteomes" id="UP000295285"/>
    </source>
</evidence>
<reference evidence="2 3" key="1">
    <citation type="submission" date="2019-03" db="EMBL/GenBank/DDBJ databases">
        <title>Above-ground endophytic microbial communities from plants in different locations in the United States.</title>
        <authorList>
            <person name="Frank C."/>
        </authorList>
    </citation>
    <scope>NUCLEOTIDE SEQUENCE [LARGE SCALE GENOMIC DNA]</scope>
    <source>
        <strain evidence="2 3">LP_2_YM</strain>
    </source>
</reference>
<dbReference type="PANTHER" id="PTHR42951:SF9">
    <property type="entry name" value="METAL-DEPENDENT HYDROLASE"/>
    <property type="match status" value="1"/>
</dbReference>
<sequence length="252" mass="27701">MRVIHEKTVYQLSFLPRVFPVNCYFVEEEDGLTLIDAALPYSAKGILQAAEKIGKPITKIVLTHAHDDHIGALDALKEVLPNVPVYISKRDAKLLEGDTSLQKDEPNIPIKGGVPKKVKTVPDVLLEDGDRVGSLLAIMTPGHTPGSMSLLDVRNKALIVGDAFQTRGGMAVSGQMKFWFPFPAMATWSKEISLQSAEKLSEYEPSLLAAGHGKMINDPGAIIKLAIKEAKRNIESRGNLCHRESDLHYRKL</sequence>
<protein>
    <submittedName>
        <fullName evidence="2">Glyoxylase-like metal-dependent hydrolase (Beta-lactamase superfamily II)</fullName>
    </submittedName>
</protein>
<evidence type="ECO:0000313" key="2">
    <source>
        <dbReference type="EMBL" id="TCW59486.1"/>
    </source>
</evidence>
<dbReference type="Gene3D" id="3.60.15.10">
    <property type="entry name" value="Ribonuclease Z/Hydroxyacylglutathione hydrolase-like"/>
    <property type="match status" value="1"/>
</dbReference>
<dbReference type="RefSeq" id="WP_131931646.1">
    <property type="nucleotide sequence ID" value="NZ_SMDF01000001.1"/>
</dbReference>
<dbReference type="PANTHER" id="PTHR42951">
    <property type="entry name" value="METALLO-BETA-LACTAMASE DOMAIN-CONTAINING"/>
    <property type="match status" value="1"/>
</dbReference>
<dbReference type="GO" id="GO:0016787">
    <property type="term" value="F:hydrolase activity"/>
    <property type="evidence" value="ECO:0007669"/>
    <property type="project" value="UniProtKB-KW"/>
</dbReference>
<gene>
    <name evidence="2" type="ORF">EC910_101110</name>
</gene>
<comment type="caution">
    <text evidence="2">The sequence shown here is derived from an EMBL/GenBank/DDBJ whole genome shotgun (WGS) entry which is preliminary data.</text>
</comment>